<evidence type="ECO:0000313" key="3">
    <source>
        <dbReference type="Proteomes" id="UP000005206"/>
    </source>
</evidence>
<dbReference type="InParanoid" id="C7ZQ12"/>
<sequence>MAPEQRPPKHTEEEWEGIKEVFTTLWIDDDLSLREVIDAIATSHSFQARTFTANASSSAVHDGNRLRAERNQYPEILSGLMPSLKPTLFRPLQSPGHLRSMHLAAFAIHDSFQRAQMLMLAPPMNDANRTGLTVPHRHEDGWPLGEFYVRAQTLSSFMSVPNFASRALNIETLNGGIQDYVSQVVDDMTPSPINIICILQLCCRFCHDDQIPVLRILFRFIRQRAALRTHGHHLQLLCDSLLDSLDILLPIILFAARQAVQNSSTVLGPRHPQTLSALRGLHSALLCWGDFSSALQVSIHCENQETEVERDSLDATTAWRVEAAVRRIRCELSMNRLHDAEVHLSELARSVRAIEVESGSIDWHILFAFLDFRGELLRLQGNPAAEDLLEEAYSVAQANCQLFNWWYFIYAERHMEFAKKPMNRWTPFHLFV</sequence>
<dbReference type="InterPro" id="IPR025676">
    <property type="entry name" value="Clr5_dom"/>
</dbReference>
<dbReference type="Pfam" id="PF14420">
    <property type="entry name" value="Clr5"/>
    <property type="match status" value="1"/>
</dbReference>
<dbReference type="VEuPathDB" id="FungiDB:NECHADRAFT_88817"/>
<dbReference type="OrthoDB" id="5308957at2759"/>
<dbReference type="KEGG" id="nhe:NECHADRAFT_88817"/>
<dbReference type="HOGENOM" id="CLU_634743_0_0_1"/>
<name>C7ZQ12_FUSV7</name>
<keyword evidence="3" id="KW-1185">Reference proteome</keyword>
<reference evidence="2 3" key="1">
    <citation type="journal article" date="2009" name="PLoS Genet.">
        <title>The genome of Nectria haematococca: contribution of supernumerary chromosomes to gene expansion.</title>
        <authorList>
            <person name="Coleman J.J."/>
            <person name="Rounsley S.D."/>
            <person name="Rodriguez-Carres M."/>
            <person name="Kuo A."/>
            <person name="Wasmann C.C."/>
            <person name="Grimwood J."/>
            <person name="Schmutz J."/>
            <person name="Taga M."/>
            <person name="White G.J."/>
            <person name="Zhou S."/>
            <person name="Schwartz D.C."/>
            <person name="Freitag M."/>
            <person name="Ma L.J."/>
            <person name="Danchin E.G."/>
            <person name="Henrissat B."/>
            <person name="Coutinho P.M."/>
            <person name="Nelson D.R."/>
            <person name="Straney D."/>
            <person name="Napoli C.A."/>
            <person name="Barker B.M."/>
            <person name="Gribskov M."/>
            <person name="Rep M."/>
            <person name="Kroken S."/>
            <person name="Molnar I."/>
            <person name="Rensing C."/>
            <person name="Kennell J.C."/>
            <person name="Zamora J."/>
            <person name="Farman M.L."/>
            <person name="Selker E.U."/>
            <person name="Salamov A."/>
            <person name="Shapiro H."/>
            <person name="Pangilinan J."/>
            <person name="Lindquist E."/>
            <person name="Lamers C."/>
            <person name="Grigoriev I.V."/>
            <person name="Geiser D.M."/>
            <person name="Covert S.F."/>
            <person name="Temporini E."/>
            <person name="Vanetten H.D."/>
        </authorList>
    </citation>
    <scope>NUCLEOTIDE SEQUENCE [LARGE SCALE GENOMIC DNA]</scope>
    <source>
        <strain evidence="3">ATCC MYA-4622 / CBS 123669 / FGSC 9596 / NRRL 45880 / 77-13-4</strain>
    </source>
</reference>
<evidence type="ECO:0000259" key="1">
    <source>
        <dbReference type="Pfam" id="PF14420"/>
    </source>
</evidence>
<dbReference type="EMBL" id="GG698978">
    <property type="protein sequence ID" value="EEU33898.1"/>
    <property type="molecule type" value="Genomic_DNA"/>
</dbReference>
<protein>
    <recommendedName>
        <fullName evidence="1">Clr5 domain-containing protein</fullName>
    </recommendedName>
</protein>
<proteinExistence type="predicted"/>
<accession>C7ZQ12</accession>
<feature type="domain" description="Clr5" evidence="1">
    <location>
        <begin position="12"/>
        <end position="48"/>
    </location>
</feature>
<gene>
    <name evidence="2" type="ORF">NECHADRAFT_88817</name>
</gene>
<dbReference type="AlphaFoldDB" id="C7ZQ12"/>
<evidence type="ECO:0000313" key="2">
    <source>
        <dbReference type="EMBL" id="EEU33898.1"/>
    </source>
</evidence>
<dbReference type="RefSeq" id="XP_003039611.1">
    <property type="nucleotide sequence ID" value="XM_003039565.1"/>
</dbReference>
<dbReference type="GeneID" id="9667131"/>
<dbReference type="Proteomes" id="UP000005206">
    <property type="component" value="Chromosome 17"/>
</dbReference>
<organism evidence="2 3">
    <name type="scientific">Fusarium vanettenii (strain ATCC MYA-4622 / CBS 123669 / FGSC 9596 / NRRL 45880 / 77-13-4)</name>
    <name type="common">Fusarium solani subsp. pisi</name>
    <dbReference type="NCBI Taxonomy" id="660122"/>
    <lineage>
        <taxon>Eukaryota</taxon>
        <taxon>Fungi</taxon>
        <taxon>Dikarya</taxon>
        <taxon>Ascomycota</taxon>
        <taxon>Pezizomycotina</taxon>
        <taxon>Sordariomycetes</taxon>
        <taxon>Hypocreomycetidae</taxon>
        <taxon>Hypocreales</taxon>
        <taxon>Nectriaceae</taxon>
        <taxon>Fusarium</taxon>
        <taxon>Fusarium solani species complex</taxon>
        <taxon>Fusarium vanettenii</taxon>
    </lineage>
</organism>